<dbReference type="SUPFAM" id="SSF75615">
    <property type="entry name" value="Siroheme synthase middle domains-like"/>
    <property type="match status" value="1"/>
</dbReference>
<keyword evidence="3" id="KW-0560">Oxidoreductase</keyword>
<keyword evidence="4" id="KW-0520">NAD</keyword>
<dbReference type="SUPFAM" id="SSF51735">
    <property type="entry name" value="NAD(P)-binding Rossmann-fold domains"/>
    <property type="match status" value="1"/>
</dbReference>
<dbReference type="NCBIfam" id="TIGR01470">
    <property type="entry name" value="cysG_Nterm"/>
    <property type="match status" value="1"/>
</dbReference>
<dbReference type="EMBL" id="JZYX01000005">
    <property type="protein sequence ID" value="KJN31820.1"/>
    <property type="molecule type" value="Genomic_DNA"/>
</dbReference>
<comment type="caution">
    <text evidence="7">The sequence shown here is derived from an EMBL/GenBank/DDBJ whole genome shotgun (WGS) entry which is preliminary data.</text>
</comment>
<evidence type="ECO:0000256" key="4">
    <source>
        <dbReference type="ARBA" id="ARBA00023027"/>
    </source>
</evidence>
<gene>
    <name evidence="7" type="ORF">SS37_03080</name>
</gene>
<dbReference type="PATRIC" id="fig|1619248.3.peg.3641"/>
<comment type="pathway">
    <text evidence="1">Porphyrin-containing compound metabolism; siroheme biosynthesis; sirohydrochlorin from precorrin-2: step 1/1.</text>
</comment>
<dbReference type="GO" id="GO:0043115">
    <property type="term" value="F:precorrin-2 dehydrogenase activity"/>
    <property type="evidence" value="ECO:0007669"/>
    <property type="project" value="UniProtKB-EC"/>
</dbReference>
<dbReference type="OrthoDB" id="9815856at2"/>
<dbReference type="Gene3D" id="1.10.8.210">
    <property type="entry name" value="Sirohaem synthase, dimerisation domain"/>
    <property type="match status" value="1"/>
</dbReference>
<evidence type="ECO:0000313" key="7">
    <source>
        <dbReference type="EMBL" id="KJN31820.1"/>
    </source>
</evidence>
<dbReference type="UniPathway" id="UPA00262">
    <property type="reaction ID" value="UER00222"/>
</dbReference>
<dbReference type="GO" id="GO:0019354">
    <property type="term" value="P:siroheme biosynthetic process"/>
    <property type="evidence" value="ECO:0007669"/>
    <property type="project" value="UniProtKB-UniPathway"/>
</dbReference>
<dbReference type="PANTHER" id="PTHR35330">
    <property type="entry name" value="SIROHEME BIOSYNTHESIS PROTEIN MET8"/>
    <property type="match status" value="1"/>
</dbReference>
<protein>
    <recommendedName>
        <fullName evidence="2">precorrin-2 dehydrogenase</fullName>
        <ecNumber evidence="2">1.3.1.76</ecNumber>
    </recommendedName>
</protein>
<dbReference type="GO" id="GO:0004325">
    <property type="term" value="F:ferrochelatase activity"/>
    <property type="evidence" value="ECO:0007669"/>
    <property type="project" value="InterPro"/>
</dbReference>
<dbReference type="Gene3D" id="3.30.160.110">
    <property type="entry name" value="Siroheme synthase, domain 2"/>
    <property type="match status" value="1"/>
</dbReference>
<evidence type="ECO:0000313" key="8">
    <source>
        <dbReference type="Proteomes" id="UP000033352"/>
    </source>
</evidence>
<organism evidence="7 8">
    <name type="scientific">Enterobacter sichuanensis</name>
    <dbReference type="NCBI Taxonomy" id="2071710"/>
    <lineage>
        <taxon>Bacteria</taxon>
        <taxon>Pseudomonadati</taxon>
        <taxon>Pseudomonadota</taxon>
        <taxon>Gammaproteobacteria</taxon>
        <taxon>Enterobacterales</taxon>
        <taxon>Enterobacteriaceae</taxon>
        <taxon>Enterobacter</taxon>
        <taxon>Enterobacter cloacae complex</taxon>
    </lineage>
</organism>
<name>A0A0F1BFF2_9ENTR</name>
<proteinExistence type="predicted"/>
<evidence type="ECO:0000256" key="1">
    <source>
        <dbReference type="ARBA" id="ARBA00005010"/>
    </source>
</evidence>
<evidence type="ECO:0000256" key="6">
    <source>
        <dbReference type="ARBA" id="ARBA00047561"/>
    </source>
</evidence>
<comment type="catalytic activity">
    <reaction evidence="6">
        <text>precorrin-2 + NAD(+) = sirohydrochlorin + NADH + 2 H(+)</text>
        <dbReference type="Rhea" id="RHEA:15613"/>
        <dbReference type="ChEBI" id="CHEBI:15378"/>
        <dbReference type="ChEBI" id="CHEBI:57540"/>
        <dbReference type="ChEBI" id="CHEBI:57945"/>
        <dbReference type="ChEBI" id="CHEBI:58351"/>
        <dbReference type="ChEBI" id="CHEBI:58827"/>
        <dbReference type="EC" id="1.3.1.76"/>
    </reaction>
</comment>
<dbReference type="InterPro" id="IPR037115">
    <property type="entry name" value="Sirohaem_synt_dimer_dom_sf"/>
</dbReference>
<dbReference type="RefSeq" id="WP_045284683.1">
    <property type="nucleotide sequence ID" value="NZ_JZYX01000005.1"/>
</dbReference>
<dbReference type="AlphaFoldDB" id="A0A0F1BFF2"/>
<dbReference type="Gene3D" id="3.40.50.720">
    <property type="entry name" value="NAD(P)-binding Rossmann-like Domain"/>
    <property type="match status" value="1"/>
</dbReference>
<dbReference type="PANTHER" id="PTHR35330:SF1">
    <property type="entry name" value="SIROHEME BIOSYNTHESIS PROTEIN MET8"/>
    <property type="match status" value="1"/>
</dbReference>
<keyword evidence="5" id="KW-0627">Porphyrin biosynthesis</keyword>
<dbReference type="InterPro" id="IPR036291">
    <property type="entry name" value="NAD(P)-bd_dom_sf"/>
</dbReference>
<dbReference type="InterPro" id="IPR028161">
    <property type="entry name" value="Met8-like"/>
</dbReference>
<dbReference type="Proteomes" id="UP000033352">
    <property type="component" value="Unassembled WGS sequence"/>
</dbReference>
<dbReference type="EC" id="1.3.1.76" evidence="2"/>
<evidence type="ECO:0000256" key="3">
    <source>
        <dbReference type="ARBA" id="ARBA00023002"/>
    </source>
</evidence>
<evidence type="ECO:0000256" key="5">
    <source>
        <dbReference type="ARBA" id="ARBA00023244"/>
    </source>
</evidence>
<dbReference type="Pfam" id="PF13241">
    <property type="entry name" value="NAD_binding_7"/>
    <property type="match status" value="1"/>
</dbReference>
<evidence type="ECO:0000256" key="2">
    <source>
        <dbReference type="ARBA" id="ARBA00012400"/>
    </source>
</evidence>
<sequence length="215" mass="23486">MDYFPIFCNLKGKRCLIVGGGQVATHKAKSLLAAGAVLRLVAPTLTPELAGLHACGDIEWFPATFAPQYLHSCWLVIAATSDPQVNRQVAGAASARHLFCNVTDDLSAATFISPAIIDHSPVIIALSCGGNAPVYSKILKAHVAAHLPPGMQNSVRLAGALRERVNGMCSDRERKRAFWAAFFRHVPLQQALAQKHEHEVRQQVEWLIQHRLLSE</sequence>
<reference evidence="7 8" key="1">
    <citation type="submission" date="2015-03" db="EMBL/GenBank/DDBJ databases">
        <authorList>
            <person name="McCorrison J."/>
            <person name="Sanka R."/>
            <person name="Adams M."/>
            <person name="Brinkac L."/>
            <person name="Nierman W."/>
            <person name="Sutton G."/>
            <person name="Nelson K."/>
            <person name="Kiedrowski L."/>
            <person name="Guerrero D."/>
            <person name="Bonomo R."/>
        </authorList>
    </citation>
    <scope>NUCLEOTIDE SEQUENCE [LARGE SCALE GENOMIC DNA]</scope>
    <source>
        <strain evidence="7 8">35699</strain>
    </source>
</reference>
<dbReference type="InterPro" id="IPR006367">
    <property type="entry name" value="Sirohaem_synthase_N"/>
</dbReference>
<accession>A0A0F1BFF2</accession>